<sequence>MTPWTILAGTLSIGADAALGSNLGGLTLNGGALAITDDISMSRGVTFGANGGTVNVAAGASVEMSGLVDGTGNFTKSGTGELTFVDGVSSFAQTLTVAAGQVNLGDGGAPVGFGGDVAIDDGATFAIGHATGTLALGGDIGGEGLFVVNGGGIVTLTGDLSGLTGDVSVQKGILALSGNASLANAASVDIAGSANSELNVSAIAGDGTTIKNLSGTGALATVALGSKDLTIEQVLDSSFAGSFTGDDQSALTKSGIGKLTLSGDSSLFEGETSISGGTPLLAEGKLGGTVTVADGGTLGGKPPAFGNGDGRGRGTLSPGSSPGTLTFTDDLTLETGSTTTFELATPRVVGGADNDLIEVEGALSIEAGSALDITVGAADFTRCSPMAPPAAIRSTRR</sequence>
<dbReference type="Proteomes" id="UP001202867">
    <property type="component" value="Unassembled WGS sequence"/>
</dbReference>
<evidence type="ECO:0000313" key="3">
    <source>
        <dbReference type="EMBL" id="MCK0209460.1"/>
    </source>
</evidence>
<dbReference type="NCBIfam" id="TIGR02601">
    <property type="entry name" value="autotrns_rpt"/>
    <property type="match status" value="1"/>
</dbReference>
<dbReference type="InterPro" id="IPR011050">
    <property type="entry name" value="Pectin_lyase_fold/virulence"/>
</dbReference>
<dbReference type="SUPFAM" id="SSF51126">
    <property type="entry name" value="Pectin lyase-like"/>
    <property type="match status" value="1"/>
</dbReference>
<gene>
    <name evidence="3" type="ORF">MWN33_15610</name>
</gene>
<dbReference type="RefSeq" id="WP_247201969.1">
    <property type="nucleotide sequence ID" value="NZ_JALKCG010000007.1"/>
</dbReference>
<evidence type="ECO:0000256" key="1">
    <source>
        <dbReference type="ARBA" id="ARBA00022729"/>
    </source>
</evidence>
<comment type="caution">
    <text evidence="3">The sequence shown here is derived from an EMBL/GenBank/DDBJ whole genome shotgun (WGS) entry which is preliminary data.</text>
</comment>
<feature type="region of interest" description="Disordered" evidence="2">
    <location>
        <begin position="297"/>
        <end position="324"/>
    </location>
</feature>
<dbReference type="InterPro" id="IPR013425">
    <property type="entry name" value="Autotrns_rpt"/>
</dbReference>
<dbReference type="EMBL" id="JALKCG010000007">
    <property type="protein sequence ID" value="MCK0209460.1"/>
    <property type="molecule type" value="Genomic_DNA"/>
</dbReference>
<reference evidence="3 4" key="1">
    <citation type="submission" date="2022-04" db="EMBL/GenBank/DDBJ databases">
        <authorList>
            <person name="Grouzdev D.S."/>
            <person name="Pantiukh K.S."/>
            <person name="Krutkina M.S."/>
        </authorList>
    </citation>
    <scope>NUCLEOTIDE SEQUENCE [LARGE SCALE GENOMIC DNA]</scope>
    <source>
        <strain evidence="3 4">Jip08</strain>
    </source>
</reference>
<name>A0ABT0DQB5_9HYPH</name>
<organism evidence="3 4">
    <name type="scientific">Ancylobacter koreensis</name>
    <dbReference type="NCBI Taxonomy" id="266121"/>
    <lineage>
        <taxon>Bacteria</taxon>
        <taxon>Pseudomonadati</taxon>
        <taxon>Pseudomonadota</taxon>
        <taxon>Alphaproteobacteria</taxon>
        <taxon>Hyphomicrobiales</taxon>
        <taxon>Xanthobacteraceae</taxon>
        <taxon>Ancylobacter</taxon>
    </lineage>
</organism>
<evidence type="ECO:0008006" key="5">
    <source>
        <dbReference type="Google" id="ProtNLM"/>
    </source>
</evidence>
<reference evidence="4" key="2">
    <citation type="submission" date="2023-07" db="EMBL/GenBank/DDBJ databases">
        <title>Ancylobacter moscoviensis sp. nov., facultatively methylotrophic bacteria from activated sludge and the reclassification of Starkeya novella (Starkey 1934) Kelly et al. 2000 as Ancylobacter novellus comb. nov., Starkeya koreensis Im et al. 2006 as Ancylobacter koreensis comb.nov., Angulomicrobium tetraedrale Vasil'eva et al. 1986 as Ancylobacter tetraedralis comb. nov., Angulomicrobium amanitiforme Fritz et al. 2004 as Ancylobacter amanitiformis comb. nov. and Methylorhabdus multivorans Doronina et al. 1996 as Ancylobacter multivorans comb. nov. and emended description of the genus Ancylobacter.</title>
        <authorList>
            <person name="Doronina N."/>
            <person name="Chemodurova A."/>
            <person name="Grouzdev D."/>
            <person name="Koziaeva V."/>
            <person name="Shi W."/>
            <person name="Wu L."/>
            <person name="Kaparullina E."/>
        </authorList>
    </citation>
    <scope>NUCLEOTIDE SEQUENCE [LARGE SCALE GENOMIC DNA]</scope>
    <source>
        <strain evidence="4">Jip08</strain>
    </source>
</reference>
<protein>
    <recommendedName>
        <fullName evidence="5">Autotransporter-associated beta strand repeat-containing protein</fullName>
    </recommendedName>
</protein>
<keyword evidence="1" id="KW-0732">Signal</keyword>
<evidence type="ECO:0000256" key="2">
    <source>
        <dbReference type="SAM" id="MobiDB-lite"/>
    </source>
</evidence>
<evidence type="ECO:0000313" key="4">
    <source>
        <dbReference type="Proteomes" id="UP001202867"/>
    </source>
</evidence>
<accession>A0ABT0DQB5</accession>
<keyword evidence="4" id="KW-1185">Reference proteome</keyword>
<proteinExistence type="predicted"/>